<reference evidence="4 5" key="1">
    <citation type="submission" date="2015-09" db="EMBL/GenBank/DDBJ databases">
        <title>Genome announcement of multiple Pseudomonas syringae strains.</title>
        <authorList>
            <person name="Thakur S."/>
            <person name="Wang P.W."/>
            <person name="Gong Y."/>
            <person name="Weir B.S."/>
            <person name="Guttman D.S."/>
        </authorList>
    </citation>
    <scope>NUCLEOTIDE SEQUENCE [LARGE SCALE GENOMIC DNA]</scope>
    <source>
        <strain evidence="4 5">ICMP9150</strain>
    </source>
</reference>
<dbReference type="GO" id="GO:0005829">
    <property type="term" value="C:cytosol"/>
    <property type="evidence" value="ECO:0007669"/>
    <property type="project" value="TreeGrafter"/>
</dbReference>
<evidence type="ECO:0000313" key="5">
    <source>
        <dbReference type="Proteomes" id="UP000050346"/>
    </source>
</evidence>
<comment type="function">
    <text evidence="3">Nucleotide-binding protein.</text>
</comment>
<sequence length="183" mass="20900">MSVLSNRQVTRARIVRTPFIWRTYMPSFDVVSELDKHEVTNAVDNAIKELDRRYDLKGKGTFEFKELTVTLTAEADFQLEAMIEILKLALVKRKIDAKCLEIKDAYASGKLMKQEVTLREGIDKELAKKIVAHIKEAKLKVQAAIQGEQVRVTGKKRDDLQEAIAALRAYDSGMPLQFNNFRD</sequence>
<dbReference type="AlphaFoldDB" id="A0A0P9R0Z0"/>
<dbReference type="PANTHER" id="PTHR30476:SF0">
    <property type="entry name" value="UPF0234 PROTEIN YAJQ"/>
    <property type="match status" value="1"/>
</dbReference>
<dbReference type="PANTHER" id="PTHR30476">
    <property type="entry name" value="UPF0234 PROTEIN YAJQ"/>
    <property type="match status" value="1"/>
</dbReference>
<dbReference type="PATRIC" id="fig|235272.12.peg.4122"/>
<dbReference type="InterPro" id="IPR036183">
    <property type="entry name" value="YajQ-like_sf"/>
</dbReference>
<organism evidence="4 5">
    <name type="scientific">Pseudomonas amygdali pv. dendropanacis</name>
    <dbReference type="NCBI Taxonomy" id="235272"/>
    <lineage>
        <taxon>Bacteria</taxon>
        <taxon>Pseudomonadati</taxon>
        <taxon>Pseudomonadota</taxon>
        <taxon>Gammaproteobacteria</taxon>
        <taxon>Pseudomonadales</taxon>
        <taxon>Pseudomonadaceae</taxon>
        <taxon>Pseudomonas</taxon>
        <taxon>Pseudomonas amygdali</taxon>
    </lineage>
</organism>
<accession>A0A0P9R0Z0</accession>
<dbReference type="HAMAP" id="MF_00632">
    <property type="entry name" value="UPF0234"/>
    <property type="match status" value="1"/>
</dbReference>
<evidence type="ECO:0000256" key="2">
    <source>
        <dbReference type="ARBA" id="ARBA00093450"/>
    </source>
</evidence>
<protein>
    <recommendedName>
        <fullName evidence="3">Nucleotide-binding protein ALO71_03009</fullName>
    </recommendedName>
</protein>
<keyword evidence="1 3" id="KW-0547">Nucleotide-binding</keyword>
<dbReference type="Proteomes" id="UP000050346">
    <property type="component" value="Unassembled WGS sequence"/>
</dbReference>
<gene>
    <name evidence="4" type="ORF">ALO71_03009</name>
</gene>
<dbReference type="Gene3D" id="3.30.70.860">
    <property type="match status" value="1"/>
</dbReference>
<dbReference type="Gene3D" id="3.30.70.990">
    <property type="entry name" value="YajQ-like, domain 2"/>
    <property type="match status" value="1"/>
</dbReference>
<comment type="similarity">
    <text evidence="2 3">Belongs to the YajQ family.</text>
</comment>
<dbReference type="NCBIfam" id="NF003819">
    <property type="entry name" value="PRK05412.1"/>
    <property type="match status" value="1"/>
</dbReference>
<proteinExistence type="inferred from homology"/>
<name>A0A0P9R0Z0_PSEA0</name>
<dbReference type="SUPFAM" id="SSF89963">
    <property type="entry name" value="YajQ-like"/>
    <property type="match status" value="2"/>
</dbReference>
<dbReference type="InterPro" id="IPR035570">
    <property type="entry name" value="UPF0234_N"/>
</dbReference>
<dbReference type="Pfam" id="PF04461">
    <property type="entry name" value="YajQ"/>
    <property type="match status" value="1"/>
</dbReference>
<dbReference type="CDD" id="cd11740">
    <property type="entry name" value="YajQ_like"/>
    <property type="match status" value="1"/>
</dbReference>
<dbReference type="InterPro" id="IPR035571">
    <property type="entry name" value="UPF0234-like_C"/>
</dbReference>
<dbReference type="GO" id="GO:0000166">
    <property type="term" value="F:nucleotide binding"/>
    <property type="evidence" value="ECO:0007669"/>
    <property type="project" value="UniProtKB-UniRule"/>
</dbReference>
<evidence type="ECO:0000256" key="1">
    <source>
        <dbReference type="ARBA" id="ARBA00022741"/>
    </source>
</evidence>
<comment type="caution">
    <text evidence="4">The sequence shown here is derived from an EMBL/GenBank/DDBJ whole genome shotgun (WGS) entry which is preliminary data.</text>
</comment>
<evidence type="ECO:0000313" key="4">
    <source>
        <dbReference type="EMBL" id="KPX21629.1"/>
    </source>
</evidence>
<evidence type="ECO:0000256" key="3">
    <source>
        <dbReference type="HAMAP-Rule" id="MF_00632"/>
    </source>
</evidence>
<dbReference type="InterPro" id="IPR007551">
    <property type="entry name" value="YajQ/Smlt4090-like"/>
</dbReference>
<dbReference type="EMBL" id="LJQG01000087">
    <property type="protein sequence ID" value="KPX21629.1"/>
    <property type="molecule type" value="Genomic_DNA"/>
</dbReference>